<evidence type="ECO:0000256" key="1">
    <source>
        <dbReference type="SAM" id="MobiDB-lite"/>
    </source>
</evidence>
<proteinExistence type="predicted"/>
<gene>
    <name evidence="2" type="ORF">CLV30_11770</name>
</gene>
<accession>A0A2P8DRC7</accession>
<comment type="caution">
    <text evidence="2">The sequence shown here is derived from an EMBL/GenBank/DDBJ whole genome shotgun (WGS) entry which is preliminary data.</text>
</comment>
<reference evidence="2 3" key="1">
    <citation type="submission" date="2018-03" db="EMBL/GenBank/DDBJ databases">
        <title>Genomic Encyclopedia of Archaeal and Bacterial Type Strains, Phase II (KMG-II): from individual species to whole genera.</title>
        <authorList>
            <person name="Goeker M."/>
        </authorList>
    </citation>
    <scope>NUCLEOTIDE SEQUENCE [LARGE SCALE GENOMIC DNA]</scope>
    <source>
        <strain evidence="2 3">DSM 45211</strain>
    </source>
</reference>
<sequence>MSRRDALVLLLSILAAMAVLIVAGVVLDSREPAEDDTGWNCHVHGNESCGPTGGP</sequence>
<feature type="region of interest" description="Disordered" evidence="1">
    <location>
        <begin position="32"/>
        <end position="55"/>
    </location>
</feature>
<dbReference type="RefSeq" id="WP_165358766.1">
    <property type="nucleotide sequence ID" value="NZ_PYGE01000017.1"/>
</dbReference>
<dbReference type="EMBL" id="PYGE01000017">
    <property type="protein sequence ID" value="PSK99767.1"/>
    <property type="molecule type" value="Genomic_DNA"/>
</dbReference>
<evidence type="ECO:0000313" key="2">
    <source>
        <dbReference type="EMBL" id="PSK99767.1"/>
    </source>
</evidence>
<name>A0A2P8DRC7_9ACTN</name>
<keyword evidence="3" id="KW-1185">Reference proteome</keyword>
<dbReference type="Proteomes" id="UP000243528">
    <property type="component" value="Unassembled WGS sequence"/>
</dbReference>
<organism evidence="2 3">
    <name type="scientific">Haloactinopolyspora alba</name>
    <dbReference type="NCBI Taxonomy" id="648780"/>
    <lineage>
        <taxon>Bacteria</taxon>
        <taxon>Bacillati</taxon>
        <taxon>Actinomycetota</taxon>
        <taxon>Actinomycetes</taxon>
        <taxon>Jiangellales</taxon>
        <taxon>Jiangellaceae</taxon>
        <taxon>Haloactinopolyspora</taxon>
    </lineage>
</organism>
<evidence type="ECO:0000313" key="3">
    <source>
        <dbReference type="Proteomes" id="UP000243528"/>
    </source>
</evidence>
<protein>
    <submittedName>
        <fullName evidence="2">Uncharacterized protein</fullName>
    </submittedName>
</protein>
<dbReference type="AlphaFoldDB" id="A0A2P8DRC7"/>